<dbReference type="PANTHER" id="PTHR13954:SF6">
    <property type="entry name" value="NON-SPECIFIC SERINE_THREONINE PROTEIN KINASE"/>
    <property type="match status" value="1"/>
</dbReference>
<reference evidence="1 2" key="1">
    <citation type="submission" date="2022-05" db="EMBL/GenBank/DDBJ databases">
        <title>A multi-omics perspective on studying reproductive biology in Daphnia sinensis.</title>
        <authorList>
            <person name="Jia J."/>
        </authorList>
    </citation>
    <scope>NUCLEOTIDE SEQUENCE [LARGE SCALE GENOMIC DNA]</scope>
    <source>
        <strain evidence="1 2">WSL</strain>
    </source>
</reference>
<dbReference type="GO" id="GO:0004674">
    <property type="term" value="F:protein serine/threonine kinase activity"/>
    <property type="evidence" value="ECO:0007669"/>
    <property type="project" value="InterPro"/>
</dbReference>
<dbReference type="GO" id="GO:0004521">
    <property type="term" value="F:RNA endonuclease activity"/>
    <property type="evidence" value="ECO:0007669"/>
    <property type="project" value="InterPro"/>
</dbReference>
<dbReference type="InterPro" id="IPR011009">
    <property type="entry name" value="Kinase-like_dom_sf"/>
</dbReference>
<dbReference type="InterPro" id="IPR038357">
    <property type="entry name" value="KEN_sf"/>
</dbReference>
<dbReference type="GO" id="GO:0070059">
    <property type="term" value="P:intrinsic apoptotic signaling pathway in response to endoplasmic reticulum stress"/>
    <property type="evidence" value="ECO:0007669"/>
    <property type="project" value="TreeGrafter"/>
</dbReference>
<gene>
    <name evidence="1" type="ORF">GHT06_009720</name>
</gene>
<dbReference type="EMBL" id="WJBH02000001">
    <property type="protein sequence ID" value="KAI9565922.1"/>
    <property type="molecule type" value="Genomic_DNA"/>
</dbReference>
<accession>A0AAD5Q075</accession>
<dbReference type="GO" id="GO:0051082">
    <property type="term" value="F:unfolded protein binding"/>
    <property type="evidence" value="ECO:0007669"/>
    <property type="project" value="TreeGrafter"/>
</dbReference>
<keyword evidence="2" id="KW-1185">Reference proteome</keyword>
<evidence type="ECO:0000313" key="1">
    <source>
        <dbReference type="EMBL" id="KAI9565922.1"/>
    </source>
</evidence>
<evidence type="ECO:0000313" key="2">
    <source>
        <dbReference type="Proteomes" id="UP000820818"/>
    </source>
</evidence>
<sequence>MSNIIQTTLSFPALACGNEANINLQQMSIAYSIPEHVNLAIGDVKGSFLSDEEKQRRIAEKLLNETNCHGYFFDYFPNMNFKHLYLETCNETLDTYILKYATEIGFQWMILPEICCQLVDSVAWLHQRKLYYNGQLHPRNIFIKTSDTPSKVKLQVSEKPNPFHNLDTEYVNLWSGIKQSDLNKSMDEKAIQRDLASVAMVMFFIQSAGFHPFQKNSPLQPAEPGKYQGVQKQIERRTFNLVALDRKCFCMDKSANCEKTQCKYRLWINMLAKNRMHIMLTELFQETKLYTKESSGKIMEHPFFWKTSGVLRFIEKSSNYLKEAGDVKKKNLFCSSSQGQSNTSGRARIIQKKPLAANQRSQIHQPWILDQALLSKLENNHKDIFNYLHEVPARNDKNTGSTVPKPLFEKKNTITNFFGLLTQIRNKSAHWNEATSVWGKKAKEDLENMSFVADDEMDALHKFCLFWNIHFPELILYTWKHLKDVLL</sequence>
<proteinExistence type="predicted"/>
<dbReference type="Gene3D" id="1.20.1440.180">
    <property type="entry name" value="KEN domain"/>
    <property type="match status" value="1"/>
</dbReference>
<name>A0AAD5Q075_9CRUS</name>
<dbReference type="SUPFAM" id="SSF56112">
    <property type="entry name" value="Protein kinase-like (PK-like)"/>
    <property type="match status" value="1"/>
</dbReference>
<evidence type="ECO:0008006" key="3">
    <source>
        <dbReference type="Google" id="ProtNLM"/>
    </source>
</evidence>
<protein>
    <recommendedName>
        <fullName evidence="3">Protein kinase domain-containing protein</fullName>
    </recommendedName>
</protein>
<dbReference type="PANTHER" id="PTHR13954">
    <property type="entry name" value="IRE1-RELATED"/>
    <property type="match status" value="1"/>
</dbReference>
<comment type="caution">
    <text evidence="1">The sequence shown here is derived from an EMBL/GenBank/DDBJ whole genome shotgun (WGS) entry which is preliminary data.</text>
</comment>
<dbReference type="InterPro" id="IPR045133">
    <property type="entry name" value="IRE1/2-like"/>
</dbReference>
<dbReference type="GO" id="GO:1990604">
    <property type="term" value="C:IRE1-TRAF2-ASK1 complex"/>
    <property type="evidence" value="ECO:0007669"/>
    <property type="project" value="TreeGrafter"/>
</dbReference>
<dbReference type="Gene3D" id="1.10.510.10">
    <property type="entry name" value="Transferase(Phosphotransferase) domain 1"/>
    <property type="match status" value="1"/>
</dbReference>
<dbReference type="Proteomes" id="UP000820818">
    <property type="component" value="Linkage Group LG1"/>
</dbReference>
<organism evidence="1 2">
    <name type="scientific">Daphnia sinensis</name>
    <dbReference type="NCBI Taxonomy" id="1820382"/>
    <lineage>
        <taxon>Eukaryota</taxon>
        <taxon>Metazoa</taxon>
        <taxon>Ecdysozoa</taxon>
        <taxon>Arthropoda</taxon>
        <taxon>Crustacea</taxon>
        <taxon>Branchiopoda</taxon>
        <taxon>Diplostraca</taxon>
        <taxon>Cladocera</taxon>
        <taxon>Anomopoda</taxon>
        <taxon>Daphniidae</taxon>
        <taxon>Daphnia</taxon>
        <taxon>Daphnia similis group</taxon>
    </lineage>
</organism>
<dbReference type="GO" id="GO:0036498">
    <property type="term" value="P:IRE1-mediated unfolded protein response"/>
    <property type="evidence" value="ECO:0007669"/>
    <property type="project" value="TreeGrafter"/>
</dbReference>
<dbReference type="AlphaFoldDB" id="A0AAD5Q075"/>